<name>A0ABP8EDY7_9FLAO</name>
<reference evidence="2" key="1">
    <citation type="journal article" date="2019" name="Int. J. Syst. Evol. Microbiol.">
        <title>The Global Catalogue of Microorganisms (GCM) 10K type strain sequencing project: providing services to taxonomists for standard genome sequencing and annotation.</title>
        <authorList>
            <consortium name="The Broad Institute Genomics Platform"/>
            <consortium name="The Broad Institute Genome Sequencing Center for Infectious Disease"/>
            <person name="Wu L."/>
            <person name="Ma J."/>
        </authorList>
    </citation>
    <scope>NUCLEOTIDE SEQUENCE [LARGE SCALE GENOMIC DNA]</scope>
    <source>
        <strain evidence="2">JCM 17452</strain>
    </source>
</reference>
<dbReference type="EMBL" id="BAABAV010000003">
    <property type="protein sequence ID" value="GAA4270471.1"/>
    <property type="molecule type" value="Genomic_DNA"/>
</dbReference>
<dbReference type="Proteomes" id="UP001500027">
    <property type="component" value="Unassembled WGS sequence"/>
</dbReference>
<comment type="caution">
    <text evidence="1">The sequence shown here is derived from an EMBL/GenBank/DDBJ whole genome shotgun (WGS) entry which is preliminary data.</text>
</comment>
<sequence length="393" mass="46036">MKKFLLLSFFVISLLACNTRKQVEKAVSYGNYDQAISTAIKKLSTNKNAKRKQNYVLMLRDAYIKATQRDLETIEHLKKDSNPEMFRDIFELYVNLDSRQESIKPLLPLAVAGKEITLNFNNYSSEIVVARDNVSNYIYEKSIDLLESDNKLTIREAYNELRYLDNINPNYEDTRDLLEEAHQRGMDYVIVSINNDTQQVIPARLEEELLNFDTYGLNKFWSTYHANKNPKLKYDFAMQLNLRGINISPERIKEREIIREREIVDGWEYKLDRNGNVLKDSLGNDIKLDKIINVRCIVKEVTQFKTSQVVGNVVYLDLQSNQVLDTFPIDSNFVFENIFVRIRGDKRALIKEDRLLLNNRRVPFPSNEQMVFDTGEDLKLRLKQIINSYSITR</sequence>
<organism evidence="1 2">
    <name type="scientific">Hyunsoonleella aestuarii</name>
    <dbReference type="NCBI Taxonomy" id="912802"/>
    <lineage>
        <taxon>Bacteria</taxon>
        <taxon>Pseudomonadati</taxon>
        <taxon>Bacteroidota</taxon>
        <taxon>Flavobacteriia</taxon>
        <taxon>Flavobacteriales</taxon>
        <taxon>Flavobacteriaceae</taxon>
    </lineage>
</organism>
<dbReference type="PROSITE" id="PS51257">
    <property type="entry name" value="PROKAR_LIPOPROTEIN"/>
    <property type="match status" value="1"/>
</dbReference>
<proteinExistence type="predicted"/>
<keyword evidence="2" id="KW-1185">Reference proteome</keyword>
<protein>
    <recommendedName>
        <fullName evidence="3">Lipoprotein</fullName>
    </recommendedName>
</protein>
<evidence type="ECO:0000313" key="1">
    <source>
        <dbReference type="EMBL" id="GAA4270471.1"/>
    </source>
</evidence>
<evidence type="ECO:0008006" key="3">
    <source>
        <dbReference type="Google" id="ProtNLM"/>
    </source>
</evidence>
<accession>A0ABP8EDY7</accession>
<gene>
    <name evidence="1" type="ORF">GCM10022257_25720</name>
</gene>
<evidence type="ECO:0000313" key="2">
    <source>
        <dbReference type="Proteomes" id="UP001500027"/>
    </source>
</evidence>
<dbReference type="RefSeq" id="WP_139002849.1">
    <property type="nucleotide sequence ID" value="NZ_BAABAV010000003.1"/>
</dbReference>